<dbReference type="InterPro" id="IPR000843">
    <property type="entry name" value="HTH_LacI"/>
</dbReference>
<dbReference type="InterPro" id="IPR010982">
    <property type="entry name" value="Lambda_DNA-bd_dom_sf"/>
</dbReference>
<dbReference type="SMART" id="SM00354">
    <property type="entry name" value="HTH_LACI"/>
    <property type="match status" value="1"/>
</dbReference>
<evidence type="ECO:0000256" key="2">
    <source>
        <dbReference type="ARBA" id="ARBA00023125"/>
    </source>
</evidence>
<dbReference type="CDD" id="cd06267">
    <property type="entry name" value="PBP1_LacI_sugar_binding-like"/>
    <property type="match status" value="1"/>
</dbReference>
<accession>A0A1V4SLI4</accession>
<dbReference type="SUPFAM" id="SSF47413">
    <property type="entry name" value="lambda repressor-like DNA-binding domains"/>
    <property type="match status" value="1"/>
</dbReference>
<dbReference type="PANTHER" id="PTHR30146">
    <property type="entry name" value="LACI-RELATED TRANSCRIPTIONAL REPRESSOR"/>
    <property type="match status" value="1"/>
</dbReference>
<feature type="domain" description="HTH lacI-type" evidence="4">
    <location>
        <begin position="2"/>
        <end position="56"/>
    </location>
</feature>
<dbReference type="AlphaFoldDB" id="A0A1V4SLI4"/>
<gene>
    <name evidence="5" type="primary">ccpA</name>
    <name evidence="5" type="ORF">CLHUN_19160</name>
</gene>
<dbReference type="Proteomes" id="UP000191554">
    <property type="component" value="Unassembled WGS sequence"/>
</dbReference>
<dbReference type="Gene3D" id="1.10.260.40">
    <property type="entry name" value="lambda repressor-like DNA-binding domains"/>
    <property type="match status" value="1"/>
</dbReference>
<evidence type="ECO:0000256" key="1">
    <source>
        <dbReference type="ARBA" id="ARBA00023015"/>
    </source>
</evidence>
<protein>
    <submittedName>
        <fullName evidence="5">Catabolite control protein A</fullName>
    </submittedName>
</protein>
<dbReference type="InterPro" id="IPR028082">
    <property type="entry name" value="Peripla_BP_I"/>
</dbReference>
<sequence>MINIFDIAKTAGVSKTTVSRVINNQPGVREDTRKKVLETIEGMNYIPNQAARSLVSRKAGVIGVIYNEFNTSVYLELANLLEKYASGYSYNMVFCSSNDDFNAKARYVQYFTGGAADGVILFGSDTRDRELVQKIENINFPLVLIENHFNDLNINNIIIDNFSGAKRAVDYLINMGHEKIAHITGNLNHRAASDRMNGYIEALNSAGINYNKDYVVFTNAGDNSGAAGVEKLVSLKEPPTALFTFNDLQGYEAVQKAVELGVGVPQELSVVGFDNIYQVLRFIPSSMRLTSMKQPMEKIAEAAVKLIIDNINDKSTEPKVLTFETEIYQGTSCRPLVKRLQSDVG</sequence>
<dbReference type="GO" id="GO:0000976">
    <property type="term" value="F:transcription cis-regulatory region binding"/>
    <property type="evidence" value="ECO:0007669"/>
    <property type="project" value="TreeGrafter"/>
</dbReference>
<comment type="caution">
    <text evidence="5">The sequence shown here is derived from an EMBL/GenBank/DDBJ whole genome shotgun (WGS) entry which is preliminary data.</text>
</comment>
<evidence type="ECO:0000313" key="5">
    <source>
        <dbReference type="EMBL" id="OPX44117.1"/>
    </source>
</evidence>
<dbReference type="PROSITE" id="PS00356">
    <property type="entry name" value="HTH_LACI_1"/>
    <property type="match status" value="1"/>
</dbReference>
<dbReference type="PANTHER" id="PTHR30146:SF150">
    <property type="entry name" value="ARABINOSE METABOLISM TRANSCRIPTIONAL REPRESSOR"/>
    <property type="match status" value="1"/>
</dbReference>
<evidence type="ECO:0000256" key="3">
    <source>
        <dbReference type="ARBA" id="ARBA00023163"/>
    </source>
</evidence>
<dbReference type="Pfam" id="PF00356">
    <property type="entry name" value="LacI"/>
    <property type="match status" value="1"/>
</dbReference>
<dbReference type="PRINTS" id="PR00036">
    <property type="entry name" value="HTHLACI"/>
</dbReference>
<dbReference type="CDD" id="cd01392">
    <property type="entry name" value="HTH_LacI"/>
    <property type="match status" value="1"/>
</dbReference>
<dbReference type="SUPFAM" id="SSF53822">
    <property type="entry name" value="Periplasmic binding protein-like I"/>
    <property type="match status" value="1"/>
</dbReference>
<proteinExistence type="predicted"/>
<dbReference type="STRING" id="48256.CLHUN_19160"/>
<dbReference type="OrthoDB" id="9789891at2"/>
<keyword evidence="1" id="KW-0805">Transcription regulation</keyword>
<keyword evidence="2" id="KW-0238">DNA-binding</keyword>
<dbReference type="PROSITE" id="PS50932">
    <property type="entry name" value="HTH_LACI_2"/>
    <property type="match status" value="1"/>
</dbReference>
<organism evidence="5 6">
    <name type="scientific">Ruminiclostridium hungatei</name>
    <name type="common">Clostridium hungatei</name>
    <dbReference type="NCBI Taxonomy" id="48256"/>
    <lineage>
        <taxon>Bacteria</taxon>
        <taxon>Bacillati</taxon>
        <taxon>Bacillota</taxon>
        <taxon>Clostridia</taxon>
        <taxon>Eubacteriales</taxon>
        <taxon>Oscillospiraceae</taxon>
        <taxon>Ruminiclostridium</taxon>
    </lineage>
</organism>
<name>A0A1V4SLI4_RUMHU</name>
<keyword evidence="6" id="KW-1185">Reference proteome</keyword>
<evidence type="ECO:0000313" key="6">
    <source>
        <dbReference type="Proteomes" id="UP000191554"/>
    </source>
</evidence>
<keyword evidence="3" id="KW-0804">Transcription</keyword>
<evidence type="ECO:0000259" key="4">
    <source>
        <dbReference type="PROSITE" id="PS50932"/>
    </source>
</evidence>
<dbReference type="RefSeq" id="WP_080064350.1">
    <property type="nucleotide sequence ID" value="NZ_MZGX01000011.1"/>
</dbReference>
<reference evidence="5 6" key="1">
    <citation type="submission" date="2017-03" db="EMBL/GenBank/DDBJ databases">
        <title>Genome sequence of Clostridium hungatei DSM 14427.</title>
        <authorList>
            <person name="Poehlein A."/>
            <person name="Daniel R."/>
        </authorList>
    </citation>
    <scope>NUCLEOTIDE SEQUENCE [LARGE SCALE GENOMIC DNA]</scope>
    <source>
        <strain evidence="5 6">DSM 14427</strain>
    </source>
</reference>
<dbReference type="InterPro" id="IPR046335">
    <property type="entry name" value="LacI/GalR-like_sensor"/>
</dbReference>
<dbReference type="Pfam" id="PF13377">
    <property type="entry name" value="Peripla_BP_3"/>
    <property type="match status" value="1"/>
</dbReference>
<dbReference type="EMBL" id="MZGX01000011">
    <property type="protein sequence ID" value="OPX44117.1"/>
    <property type="molecule type" value="Genomic_DNA"/>
</dbReference>
<dbReference type="GO" id="GO:0003700">
    <property type="term" value="F:DNA-binding transcription factor activity"/>
    <property type="evidence" value="ECO:0007669"/>
    <property type="project" value="TreeGrafter"/>
</dbReference>
<dbReference type="Gene3D" id="3.40.50.2300">
    <property type="match status" value="2"/>
</dbReference>